<dbReference type="GO" id="GO:0042597">
    <property type="term" value="C:periplasmic space"/>
    <property type="evidence" value="ECO:0007669"/>
    <property type="project" value="UniProtKB-SubCell"/>
</dbReference>
<dbReference type="Proteomes" id="UP000276103">
    <property type="component" value="Unassembled WGS sequence"/>
</dbReference>
<feature type="signal peptide" evidence="6">
    <location>
        <begin position="1"/>
        <end position="27"/>
    </location>
</feature>
<dbReference type="InterPro" id="IPR001188">
    <property type="entry name" value="Sperm_putr-bd"/>
</dbReference>
<feature type="binding site" evidence="5">
    <location>
        <position position="98"/>
    </location>
    <ligand>
        <name>spermidine</name>
        <dbReference type="ChEBI" id="CHEBI:57834"/>
    </ligand>
</feature>
<evidence type="ECO:0000256" key="5">
    <source>
        <dbReference type="PIRSR" id="PIRSR019574-1"/>
    </source>
</evidence>
<proteinExistence type="predicted"/>
<dbReference type="GO" id="GO:0015846">
    <property type="term" value="P:polyamine transport"/>
    <property type="evidence" value="ECO:0007669"/>
    <property type="project" value="InterPro"/>
</dbReference>
<accession>A0A433V1P1</accession>
<dbReference type="AlphaFoldDB" id="A0A433V1P1"/>
<dbReference type="CDD" id="cd13590">
    <property type="entry name" value="PBP2_PotD_PotF_like"/>
    <property type="match status" value="1"/>
</dbReference>
<protein>
    <submittedName>
        <fullName evidence="7">Spermidine/putrescine ABC transporter substrate-binding protein</fullName>
    </submittedName>
</protein>
<dbReference type="EMBL" id="RSCM01000001">
    <property type="protein sequence ID" value="RUT00001.1"/>
    <property type="molecule type" value="Genomic_DNA"/>
</dbReference>
<dbReference type="PANTHER" id="PTHR30222">
    <property type="entry name" value="SPERMIDINE/PUTRESCINE-BINDING PERIPLASMIC PROTEIN"/>
    <property type="match status" value="1"/>
</dbReference>
<keyword evidence="4" id="KW-0574">Periplasm</keyword>
<evidence type="ECO:0000313" key="8">
    <source>
        <dbReference type="Proteomes" id="UP000276103"/>
    </source>
</evidence>
<evidence type="ECO:0000256" key="4">
    <source>
        <dbReference type="ARBA" id="ARBA00022764"/>
    </source>
</evidence>
<evidence type="ECO:0000256" key="3">
    <source>
        <dbReference type="ARBA" id="ARBA00022729"/>
    </source>
</evidence>
<evidence type="ECO:0000256" key="2">
    <source>
        <dbReference type="ARBA" id="ARBA00022448"/>
    </source>
</evidence>
<dbReference type="Gene3D" id="3.40.190.10">
    <property type="entry name" value="Periplasmic binding protein-like II"/>
    <property type="match status" value="2"/>
</dbReference>
<dbReference type="SUPFAM" id="SSF53850">
    <property type="entry name" value="Periplasmic binding protein-like II"/>
    <property type="match status" value="1"/>
</dbReference>
<evidence type="ECO:0000256" key="1">
    <source>
        <dbReference type="ARBA" id="ARBA00004418"/>
    </source>
</evidence>
<dbReference type="PIRSF" id="PIRSF019574">
    <property type="entry name" value="Periplasmic_polyamine_BP"/>
    <property type="match status" value="1"/>
</dbReference>
<feature type="chain" id="PRO_5019251415" evidence="6">
    <location>
        <begin position="28"/>
        <end position="360"/>
    </location>
</feature>
<evidence type="ECO:0000313" key="7">
    <source>
        <dbReference type="EMBL" id="RUT00001.1"/>
    </source>
</evidence>
<keyword evidence="3 6" id="KW-0732">Signal</keyword>
<dbReference type="InterPro" id="IPR006059">
    <property type="entry name" value="SBP"/>
</dbReference>
<organism evidence="7 8">
    <name type="scientific">Trichormus variabilis SAG 1403-4b</name>
    <dbReference type="NCBI Taxonomy" id="447716"/>
    <lineage>
        <taxon>Bacteria</taxon>
        <taxon>Bacillati</taxon>
        <taxon>Cyanobacteriota</taxon>
        <taxon>Cyanophyceae</taxon>
        <taxon>Nostocales</taxon>
        <taxon>Nostocaceae</taxon>
        <taxon>Trichormus</taxon>
    </lineage>
</organism>
<feature type="binding site" evidence="5">
    <location>
        <begin position="182"/>
        <end position="185"/>
    </location>
    <ligand>
        <name>spermidine</name>
        <dbReference type="ChEBI" id="CHEBI:57834"/>
    </ligand>
</feature>
<reference evidence="7 8" key="1">
    <citation type="journal article" date="2019" name="Genome Biol. Evol.">
        <title>Day and night: Metabolic profiles and evolutionary relationships of six axenic non-marine cyanobacteria.</title>
        <authorList>
            <person name="Will S.E."/>
            <person name="Henke P."/>
            <person name="Boedeker C."/>
            <person name="Huang S."/>
            <person name="Brinkmann H."/>
            <person name="Rohde M."/>
            <person name="Jarek M."/>
            <person name="Friedl T."/>
            <person name="Seufert S."/>
            <person name="Schumacher M."/>
            <person name="Overmann J."/>
            <person name="Neumann-Schaal M."/>
            <person name="Petersen J."/>
        </authorList>
    </citation>
    <scope>NUCLEOTIDE SEQUENCE [LARGE SCALE GENOMIC DNA]</scope>
    <source>
        <strain evidence="7 8">SAG 1403-4b</strain>
    </source>
</reference>
<sequence>MTNRRQFLKKMAVLSSLSLSSCGWRLANVGANYTGSGQSDELHIYTWTQYTDQELLSTFTAQTGMKVAADVYDSNDVMLAKLQAGGGGAYSIIYPSDYMVQKMVDKNLLTPINHERLIGLDNLFPRFQNPSYDPSNGYSIPFNWGTTGLLYDSEKLPTAPEDWEYLWQNKDKLQKKMTLLNDVREVIGATLRMLGYSYNSENETEIKQAYEKLKALKPAIAAFDTDAWQNQILAGDLLLAMCYSADAVKISKENPKLKFVIPRSGSSLWTDTIVIPKTSPNVAGAYAWINLLLRPEVAAQISERLNISTPNRAGFEQLPKQLQNNTNLFPPASLLEKCERLTPVGKFEEVYERYWTQLLA</sequence>
<comment type="subcellular location">
    <subcellularLocation>
        <location evidence="1">Periplasm</location>
    </subcellularLocation>
</comment>
<dbReference type="PROSITE" id="PS51257">
    <property type="entry name" value="PROKAR_LIPOPROTEIN"/>
    <property type="match status" value="1"/>
</dbReference>
<dbReference type="PRINTS" id="PR00909">
    <property type="entry name" value="SPERMDNBNDNG"/>
</dbReference>
<dbReference type="PANTHER" id="PTHR30222:SF17">
    <property type="entry name" value="SPERMIDINE_PUTRESCINE-BINDING PERIPLASMIC PROTEIN"/>
    <property type="match status" value="1"/>
</dbReference>
<dbReference type="RefSeq" id="WP_127052139.1">
    <property type="nucleotide sequence ID" value="NZ_RSCM01000001.1"/>
</dbReference>
<gene>
    <name evidence="7" type="primary">potD</name>
    <name evidence="7" type="ORF">DSM107003_05840</name>
</gene>
<comment type="caution">
    <text evidence="7">The sequence shown here is derived from an EMBL/GenBank/DDBJ whole genome shotgun (WGS) entry which is preliminary data.</text>
</comment>
<keyword evidence="2" id="KW-0813">Transport</keyword>
<name>A0A433V1P1_ANAVA</name>
<evidence type="ECO:0000256" key="6">
    <source>
        <dbReference type="SAM" id="SignalP"/>
    </source>
</evidence>
<dbReference type="OrthoDB" id="9769319at2"/>
<dbReference type="Pfam" id="PF13416">
    <property type="entry name" value="SBP_bac_8"/>
    <property type="match status" value="1"/>
</dbReference>
<dbReference type="GO" id="GO:0019808">
    <property type="term" value="F:polyamine binding"/>
    <property type="evidence" value="ECO:0007669"/>
    <property type="project" value="InterPro"/>
</dbReference>
<keyword evidence="8" id="KW-1185">Reference proteome</keyword>